<dbReference type="AlphaFoldDB" id="A0AAV8ED69"/>
<gene>
    <name evidence="1" type="ORF">LUZ62_061833</name>
</gene>
<accession>A0AAV8ED69</accession>
<organism evidence="1 2">
    <name type="scientific">Rhynchospora pubera</name>
    <dbReference type="NCBI Taxonomy" id="906938"/>
    <lineage>
        <taxon>Eukaryota</taxon>
        <taxon>Viridiplantae</taxon>
        <taxon>Streptophyta</taxon>
        <taxon>Embryophyta</taxon>
        <taxon>Tracheophyta</taxon>
        <taxon>Spermatophyta</taxon>
        <taxon>Magnoliopsida</taxon>
        <taxon>Liliopsida</taxon>
        <taxon>Poales</taxon>
        <taxon>Cyperaceae</taxon>
        <taxon>Cyperoideae</taxon>
        <taxon>Rhynchosporeae</taxon>
        <taxon>Rhynchospora</taxon>
    </lineage>
</organism>
<sequence>MLHKMILQIAMKCMEVDSATYLSQFLVLGSKASSWCEKHLKEKSGATDELHDTNHSTIFEQILLDGLLFGSNLISILTSSRAAKEDANMMLITGTLISELLNLTKASVMGNKKICNVSSEVLKVAQQILEGTRTLCLSYSDASKEGTTTNEEKINEKRDLSFTSLTSKIVNYAIQTLYEIGVFAASGGGTYVTMLNLSWKGVVTLLQTNKGALDEKLKVGDIITTLISLALEMLKSAAESWFLVPSKASPSIAEAKRAFLPIKFFLINAVRICSAYPLEALVVQREIVSCALAVSNLGFCFNIESQLRAVREALAEFVEPTSFLLLQAVTSSVAMDPSTKCEVFECLLQTKRQVGFLTTEESDMLASAFSTGCDASLPGGVLLFLNILRVAPSLGESTTLELCKYLGNLFTVLIHEKIYPFVLGSEIPILGNSNPTPEITWQPMHTFVVQTLKAFLIFVVTSSSVVAWLEAETILLENLFHTHFLCVAIATELLSFVIRHAETALAYQIIENTLSLVRIVAPHGLRPRTACSFNSLLSCASSGIVDRIFTLVSNDEKSGIYLALLREGFPFGSLSDNVQKIAIERLFTAISEFMEAYCREKGGSDARLIGFPVHALASALVFCDLKDQEIFDEKTSSLLFKFTSTLIQNYKSAPDNRIMDSLAKLISSSVDIISKTKQLYGYPEMSGLFKDLNSLFTPKSNSNTTFLPSLGRFIAGLCHMEIPEGDENSVCTALWNLNHTMLRERHWAVAHQAVAAFGHFAAHTTCTQLWQFVPDDPALSYDVETGTVTDANRFMSELKASLEKEVALNAAGYSGEEFGFLIKEGESLQKMVKTSTSAVVPMEICEEAPETKKRKIPEGFSEGVELLQRGLKVMRGALDQNDLAELGNEISSQMACIEKVISHLVCLSDL</sequence>
<dbReference type="PANTHER" id="PTHR36702">
    <property type="entry name" value="HOLLIDAY JUNCTION RESOLVASE"/>
    <property type="match status" value="1"/>
</dbReference>
<evidence type="ECO:0000313" key="1">
    <source>
        <dbReference type="EMBL" id="KAJ4777576.1"/>
    </source>
</evidence>
<dbReference type="Pfam" id="PF14868">
    <property type="entry name" value="DUF4487"/>
    <property type="match status" value="1"/>
</dbReference>
<reference evidence="1" key="1">
    <citation type="submission" date="2022-08" db="EMBL/GenBank/DDBJ databases">
        <authorList>
            <person name="Marques A."/>
        </authorList>
    </citation>
    <scope>NUCLEOTIDE SEQUENCE</scope>
    <source>
        <strain evidence="1">RhyPub2mFocal</strain>
        <tissue evidence="1">Leaves</tissue>
    </source>
</reference>
<dbReference type="Proteomes" id="UP001140206">
    <property type="component" value="Chromosome 3"/>
</dbReference>
<dbReference type="PANTHER" id="PTHR36702:SF1">
    <property type="entry name" value="HOLLIDAY JUNCTION RESOLVASE"/>
    <property type="match status" value="1"/>
</dbReference>
<keyword evidence="2" id="KW-1185">Reference proteome</keyword>
<protein>
    <submittedName>
        <fullName evidence="1">Holliday junction resolvase</fullName>
    </submittedName>
</protein>
<evidence type="ECO:0000313" key="2">
    <source>
        <dbReference type="Proteomes" id="UP001140206"/>
    </source>
</evidence>
<dbReference type="InterPro" id="IPR027902">
    <property type="entry name" value="DUF4487"/>
</dbReference>
<comment type="caution">
    <text evidence="1">The sequence shown here is derived from an EMBL/GenBank/DDBJ whole genome shotgun (WGS) entry which is preliminary data.</text>
</comment>
<proteinExistence type="predicted"/>
<dbReference type="EMBL" id="JAMFTS010000003">
    <property type="protein sequence ID" value="KAJ4777576.1"/>
    <property type="molecule type" value="Genomic_DNA"/>
</dbReference>
<name>A0AAV8ED69_9POAL</name>